<geneLocation type="plasmid" evidence="6">
    <name>pmp1 dat561 dna</name>
</geneLocation>
<name>A0A2Z5Y4L0_9ENTE</name>
<dbReference type="EMBL" id="AP018493">
    <property type="protein sequence ID" value="BBC61739.1"/>
    <property type="molecule type" value="Genomic_DNA"/>
</dbReference>
<organism evidence="5 6">
    <name type="scientific">Melissococcus plutonius</name>
    <dbReference type="NCBI Taxonomy" id="33970"/>
    <lineage>
        <taxon>Bacteria</taxon>
        <taxon>Bacillati</taxon>
        <taxon>Bacillota</taxon>
        <taxon>Bacilli</taxon>
        <taxon>Lactobacillales</taxon>
        <taxon>Enterococcaceae</taxon>
        <taxon>Melissococcus</taxon>
    </lineage>
</organism>
<accession>A0A2Z5Y4L0</accession>
<dbReference type="Proteomes" id="UP000269226">
    <property type="component" value="Plasmid pMP1"/>
</dbReference>
<dbReference type="RefSeq" id="WP_014868610.1">
    <property type="nucleotide sequence ID" value="NZ_AP018493.1"/>
</dbReference>
<proteinExistence type="predicted"/>
<sequence length="142" mass="15198">MSIRPDAQKAIHTASIAAAGVTISPIPFADSFLLIPIQTTMIIAIYKAYDKKISKGFLTGILRSTMTSTIGKTLSGNILKFIPGVGSIVGGVIDTGIAVALTQAIGNELAKALEEDKINDNFDIIEILEYIFLNFNIGKKKK</sequence>
<keyword evidence="4" id="KW-0472">Membrane</keyword>
<evidence type="ECO:0000256" key="1">
    <source>
        <dbReference type="ARBA" id="ARBA00004141"/>
    </source>
</evidence>
<evidence type="ECO:0000256" key="3">
    <source>
        <dbReference type="ARBA" id="ARBA00022989"/>
    </source>
</evidence>
<dbReference type="GeneID" id="39499361"/>
<evidence type="ECO:0000256" key="2">
    <source>
        <dbReference type="ARBA" id="ARBA00022692"/>
    </source>
</evidence>
<gene>
    <name evidence="5" type="ORF">DAT561_p1036</name>
</gene>
<dbReference type="Pfam" id="PF05128">
    <property type="entry name" value="DUF697"/>
    <property type="match status" value="1"/>
</dbReference>
<dbReference type="InterPro" id="IPR021147">
    <property type="entry name" value="DUF697"/>
</dbReference>
<dbReference type="GO" id="GO:0016020">
    <property type="term" value="C:membrane"/>
    <property type="evidence" value="ECO:0007669"/>
    <property type="project" value="UniProtKB-SubCell"/>
</dbReference>
<reference evidence="5 6" key="1">
    <citation type="submission" date="2018-01" db="EMBL/GenBank/DDBJ databases">
        <title>Whole genome sequence of Melissococcus plutonius DAT561.</title>
        <authorList>
            <person name="Okumura K."/>
            <person name="Takamatsu D."/>
            <person name="Okura M."/>
        </authorList>
    </citation>
    <scope>NUCLEOTIDE SEQUENCE [LARGE SCALE GENOMIC DNA]</scope>
    <source>
        <strain evidence="5 6">DAT561</strain>
        <plasmid evidence="6">pmp1 dat561 dna</plasmid>
    </source>
</reference>
<keyword evidence="3" id="KW-1133">Transmembrane helix</keyword>
<dbReference type="AlphaFoldDB" id="A0A2Z5Y4L0"/>
<keyword evidence="5" id="KW-0614">Plasmid</keyword>
<evidence type="ECO:0000313" key="6">
    <source>
        <dbReference type="Proteomes" id="UP000269226"/>
    </source>
</evidence>
<keyword evidence="2" id="KW-0812">Transmembrane</keyword>
<evidence type="ECO:0000256" key="4">
    <source>
        <dbReference type="ARBA" id="ARBA00023136"/>
    </source>
</evidence>
<evidence type="ECO:0000313" key="5">
    <source>
        <dbReference type="EMBL" id="BBC61739.1"/>
    </source>
</evidence>
<comment type="subcellular location">
    <subcellularLocation>
        <location evidence="1">Membrane</location>
        <topology evidence="1">Multi-pass membrane protein</topology>
    </subcellularLocation>
</comment>
<protein>
    <submittedName>
        <fullName evidence="5">Uncharacterized protein/domain associated with GTPase</fullName>
    </submittedName>
</protein>